<comment type="caution">
    <text evidence="1">The sequence shown here is derived from an EMBL/GenBank/DDBJ whole genome shotgun (WGS) entry which is preliminary data.</text>
</comment>
<dbReference type="InterPro" id="IPR036691">
    <property type="entry name" value="Endo/exonu/phosph_ase_sf"/>
</dbReference>
<gene>
    <name evidence="1" type="primary">jg10521</name>
    <name evidence="1" type="ORF">PAEG_LOCUS2174</name>
</gene>
<keyword evidence="2" id="KW-1185">Reference proteome</keyword>
<dbReference type="Proteomes" id="UP000838756">
    <property type="component" value="Unassembled WGS sequence"/>
</dbReference>
<dbReference type="AlphaFoldDB" id="A0A8S4QM94"/>
<dbReference type="Gene3D" id="3.60.10.10">
    <property type="entry name" value="Endonuclease/exonuclease/phosphatase"/>
    <property type="match status" value="1"/>
</dbReference>
<accession>A0A8S4QM94</accession>
<organism evidence="1 2">
    <name type="scientific">Pararge aegeria aegeria</name>
    <dbReference type="NCBI Taxonomy" id="348720"/>
    <lineage>
        <taxon>Eukaryota</taxon>
        <taxon>Metazoa</taxon>
        <taxon>Ecdysozoa</taxon>
        <taxon>Arthropoda</taxon>
        <taxon>Hexapoda</taxon>
        <taxon>Insecta</taxon>
        <taxon>Pterygota</taxon>
        <taxon>Neoptera</taxon>
        <taxon>Endopterygota</taxon>
        <taxon>Lepidoptera</taxon>
        <taxon>Glossata</taxon>
        <taxon>Ditrysia</taxon>
        <taxon>Papilionoidea</taxon>
        <taxon>Nymphalidae</taxon>
        <taxon>Satyrinae</taxon>
        <taxon>Satyrini</taxon>
        <taxon>Parargina</taxon>
        <taxon>Pararge</taxon>
    </lineage>
</organism>
<dbReference type="OrthoDB" id="416454at2759"/>
<name>A0A8S4QM94_9NEOP</name>
<reference evidence="1" key="1">
    <citation type="submission" date="2022-03" db="EMBL/GenBank/DDBJ databases">
        <authorList>
            <person name="Lindestad O."/>
        </authorList>
    </citation>
    <scope>NUCLEOTIDE SEQUENCE</scope>
</reference>
<feature type="non-terminal residue" evidence="1">
    <location>
        <position position="1"/>
    </location>
</feature>
<dbReference type="SUPFAM" id="SSF56219">
    <property type="entry name" value="DNase I-like"/>
    <property type="match status" value="1"/>
</dbReference>
<sequence>MVKVYIERKLAYQRFLHHVLTGSLTTKHDEFAVTLQSDSPDILAINETWLKAGEDARAPSIQGYKLIHLPLPTEVRSRGGGVGLYVKREFRV</sequence>
<proteinExistence type="predicted"/>
<dbReference type="EMBL" id="CAKXAJ010007080">
    <property type="protein sequence ID" value="CAH2210263.1"/>
    <property type="molecule type" value="Genomic_DNA"/>
</dbReference>
<evidence type="ECO:0000313" key="2">
    <source>
        <dbReference type="Proteomes" id="UP000838756"/>
    </source>
</evidence>
<protein>
    <submittedName>
        <fullName evidence="1">Jg10521 protein</fullName>
    </submittedName>
</protein>
<evidence type="ECO:0000313" key="1">
    <source>
        <dbReference type="EMBL" id="CAH2210263.1"/>
    </source>
</evidence>